<reference evidence="2" key="1">
    <citation type="submission" date="2016-10" db="EMBL/GenBank/DDBJ databases">
        <title>Sequence of Gallionella enrichment culture.</title>
        <authorList>
            <person name="Poehlein A."/>
            <person name="Muehling M."/>
            <person name="Daniel R."/>
        </authorList>
    </citation>
    <scope>NUCLEOTIDE SEQUENCE</scope>
</reference>
<dbReference type="GO" id="GO:0000160">
    <property type="term" value="P:phosphorelay signal transduction system"/>
    <property type="evidence" value="ECO:0007669"/>
    <property type="project" value="InterPro"/>
</dbReference>
<name>A0A1J5QZB1_9ZZZZ</name>
<comment type="caution">
    <text evidence="2">The sequence shown here is derived from an EMBL/GenBank/DDBJ whole genome shotgun (WGS) entry which is preliminary data.</text>
</comment>
<dbReference type="EMBL" id="MLJW01000350">
    <property type="protein sequence ID" value="OIQ88960.1"/>
    <property type="molecule type" value="Genomic_DNA"/>
</dbReference>
<dbReference type="AlphaFoldDB" id="A0A1J5QZB1"/>
<dbReference type="SUPFAM" id="SSF47226">
    <property type="entry name" value="Histidine-containing phosphotransfer domain, HPT domain"/>
    <property type="match status" value="1"/>
</dbReference>
<protein>
    <recommendedName>
        <fullName evidence="1">HPt domain-containing protein</fullName>
    </recommendedName>
</protein>
<dbReference type="InterPro" id="IPR008207">
    <property type="entry name" value="Sig_transdc_His_kin_Hpt_dom"/>
</dbReference>
<evidence type="ECO:0000313" key="2">
    <source>
        <dbReference type="EMBL" id="OIQ88960.1"/>
    </source>
</evidence>
<dbReference type="InterPro" id="IPR036641">
    <property type="entry name" value="HPT_dom_sf"/>
</dbReference>
<proteinExistence type="predicted"/>
<gene>
    <name evidence="2" type="ORF">GALL_291390</name>
</gene>
<dbReference type="Gene3D" id="1.20.120.160">
    <property type="entry name" value="HPT domain"/>
    <property type="match status" value="1"/>
</dbReference>
<accession>A0A1J5QZB1</accession>
<evidence type="ECO:0000259" key="1">
    <source>
        <dbReference type="PROSITE" id="PS50894"/>
    </source>
</evidence>
<organism evidence="2">
    <name type="scientific">mine drainage metagenome</name>
    <dbReference type="NCBI Taxonomy" id="410659"/>
    <lineage>
        <taxon>unclassified sequences</taxon>
        <taxon>metagenomes</taxon>
        <taxon>ecological metagenomes</taxon>
    </lineage>
</organism>
<feature type="domain" description="HPt" evidence="1">
    <location>
        <begin position="20"/>
        <end position="117"/>
    </location>
</feature>
<dbReference type="PROSITE" id="PS50894">
    <property type="entry name" value="HPT"/>
    <property type="match status" value="1"/>
</dbReference>
<sequence length="117" mass="12846">MQNTAKLYDLSLIEELMHGDKDSIKKIVELFVQSIPATVVAMQEASVAKDWATAGKEAHSLKSNIATLKMDSLLDDIKTIEISGKTGSGVEEIPMLVDKAKSIIDETIIQLKQDFNL</sequence>